<protein>
    <submittedName>
        <fullName evidence="1">Uncharacterized protein</fullName>
    </submittedName>
</protein>
<organism evidence="1 3">
    <name type="scientific">Bradyrhizobium elkanii</name>
    <dbReference type="NCBI Taxonomy" id="29448"/>
    <lineage>
        <taxon>Bacteria</taxon>
        <taxon>Pseudomonadati</taxon>
        <taxon>Pseudomonadota</taxon>
        <taxon>Alphaproteobacteria</taxon>
        <taxon>Hyphomicrobiales</taxon>
        <taxon>Nitrobacteraceae</taxon>
        <taxon>Bradyrhizobium</taxon>
    </lineage>
</organism>
<dbReference type="RefSeq" id="WP_016844887.1">
    <property type="nucleotide sequence ID" value="NZ_CP126004.1"/>
</dbReference>
<proteinExistence type="predicted"/>
<evidence type="ECO:0000313" key="3">
    <source>
        <dbReference type="Proteomes" id="UP000673383"/>
    </source>
</evidence>
<keyword evidence="4" id="KW-1185">Reference proteome</keyword>
<evidence type="ECO:0000313" key="4">
    <source>
        <dbReference type="Proteomes" id="UP001565471"/>
    </source>
</evidence>
<reference evidence="1" key="1">
    <citation type="submission" date="2021-02" db="EMBL/GenBank/DDBJ databases">
        <title>Genomic Encyclopedia of Type Strains, Phase IV (KMG-V): Genome sequencing to study the core and pangenomes of soil and plant-associated prokaryotes.</title>
        <authorList>
            <person name="Whitman W."/>
        </authorList>
    </citation>
    <scope>NUCLEOTIDE SEQUENCE</scope>
    <source>
        <strain evidence="1">USDA 406</strain>
    </source>
</reference>
<comment type="caution">
    <text evidence="1">The sequence shown here is derived from an EMBL/GenBank/DDBJ whole genome shotgun (WGS) entry which is preliminary data.</text>
</comment>
<name>A0A8I2C2R8_BRAEL</name>
<gene>
    <name evidence="2" type="ORF">ABIF29_001192</name>
    <name evidence="1" type="ORF">JOH49_000369</name>
</gene>
<dbReference type="EMBL" id="JAFICZ010000001">
    <property type="protein sequence ID" value="MBP1290616.1"/>
    <property type="molecule type" value="Genomic_DNA"/>
</dbReference>
<dbReference type="Proteomes" id="UP000673383">
    <property type="component" value="Unassembled WGS sequence"/>
</dbReference>
<evidence type="ECO:0000313" key="1">
    <source>
        <dbReference type="EMBL" id="MBP1290616.1"/>
    </source>
</evidence>
<dbReference type="EMBL" id="JBGBZA010000002">
    <property type="protein sequence ID" value="MEY9314393.1"/>
    <property type="molecule type" value="Genomic_DNA"/>
</dbReference>
<reference evidence="2 4" key="2">
    <citation type="submission" date="2024-07" db="EMBL/GenBank/DDBJ databases">
        <title>Genomic Encyclopedia of Type Strains, Phase V (KMG-V): Genome sequencing to study the core and pangenomes of soil and plant-associated prokaryotes.</title>
        <authorList>
            <person name="Whitman W."/>
        </authorList>
    </citation>
    <scope>NUCLEOTIDE SEQUENCE [LARGE SCALE GENOMIC DNA]</scope>
    <source>
        <strain evidence="2 4">USDA 415</strain>
    </source>
</reference>
<sequence>MTLGWVYCGDDKQRYSFGVSKLSSDEARRVGRAFAHIPEFMMPRQGFYPRGGGPRWRADRPYHVALEDRYIREHWDEIDALCKLNSLPFNATGEVIENGGVWRVHEFTWQMDAILFWARFEGRWLRGTEFHFPELPENLPSLKPLTNWPKFNPRNLR</sequence>
<accession>A0A8I2C2R8</accession>
<dbReference type="AlphaFoldDB" id="A0A8I2C2R8"/>
<dbReference type="Proteomes" id="UP001565471">
    <property type="component" value="Unassembled WGS sequence"/>
</dbReference>
<evidence type="ECO:0000313" key="2">
    <source>
        <dbReference type="EMBL" id="MEY9314393.1"/>
    </source>
</evidence>